<feature type="compositionally biased region" description="Basic and acidic residues" evidence="1">
    <location>
        <begin position="71"/>
        <end position="80"/>
    </location>
</feature>
<accession>A0ABW1HVW1</accession>
<proteinExistence type="predicted"/>
<evidence type="ECO:0000313" key="3">
    <source>
        <dbReference type="Proteomes" id="UP001596207"/>
    </source>
</evidence>
<keyword evidence="3" id="KW-1185">Reference proteome</keyword>
<feature type="region of interest" description="Disordered" evidence="1">
    <location>
        <begin position="43"/>
        <end position="80"/>
    </location>
</feature>
<sequence length="80" mass="8758">FTLPTMPVEDYPALPEMPESTGTVDAAAFAAADLDDALLRRQRDSQRMLRDRAAPAPAPSPVVIPPPDPGQRSDQHEEHR</sequence>
<gene>
    <name evidence="2" type="ORF">ACFPZ4_22900</name>
</gene>
<feature type="compositionally biased region" description="Pro residues" evidence="1">
    <location>
        <begin position="56"/>
        <end position="69"/>
    </location>
</feature>
<comment type="caution">
    <text evidence="2">The sequence shown here is derived from an EMBL/GenBank/DDBJ whole genome shotgun (WGS) entry which is preliminary data.</text>
</comment>
<feature type="non-terminal residue" evidence="2">
    <location>
        <position position="1"/>
    </location>
</feature>
<feature type="compositionally biased region" description="Basic and acidic residues" evidence="1">
    <location>
        <begin position="43"/>
        <end position="53"/>
    </location>
</feature>
<evidence type="ECO:0000256" key="1">
    <source>
        <dbReference type="SAM" id="MobiDB-lite"/>
    </source>
</evidence>
<organism evidence="2 3">
    <name type="scientific">Micromonospora harpali</name>
    <dbReference type="NCBI Taxonomy" id="1490225"/>
    <lineage>
        <taxon>Bacteria</taxon>
        <taxon>Bacillati</taxon>
        <taxon>Actinomycetota</taxon>
        <taxon>Actinomycetes</taxon>
        <taxon>Micromonosporales</taxon>
        <taxon>Micromonosporaceae</taxon>
        <taxon>Micromonospora</taxon>
    </lineage>
</organism>
<dbReference type="EMBL" id="JBHSQQ010000177">
    <property type="protein sequence ID" value="MFC5944309.1"/>
    <property type="molecule type" value="Genomic_DNA"/>
</dbReference>
<name>A0ABW1HVW1_9ACTN</name>
<protein>
    <submittedName>
        <fullName evidence="2">Uncharacterized protein</fullName>
    </submittedName>
</protein>
<reference evidence="3" key="1">
    <citation type="journal article" date="2019" name="Int. J. Syst. Evol. Microbiol.">
        <title>The Global Catalogue of Microorganisms (GCM) 10K type strain sequencing project: providing services to taxonomists for standard genome sequencing and annotation.</title>
        <authorList>
            <consortium name="The Broad Institute Genomics Platform"/>
            <consortium name="The Broad Institute Genome Sequencing Center for Infectious Disease"/>
            <person name="Wu L."/>
            <person name="Ma J."/>
        </authorList>
    </citation>
    <scope>NUCLEOTIDE SEQUENCE [LARGE SCALE GENOMIC DNA]</scope>
    <source>
        <strain evidence="3">CGMCC 4.7173</strain>
    </source>
</reference>
<evidence type="ECO:0000313" key="2">
    <source>
        <dbReference type="EMBL" id="MFC5944309.1"/>
    </source>
</evidence>
<dbReference type="Proteomes" id="UP001596207">
    <property type="component" value="Unassembled WGS sequence"/>
</dbReference>